<organism evidence="3 4">
    <name type="scientific">Streptomyces ehimensis</name>
    <dbReference type="NCBI Taxonomy" id="68195"/>
    <lineage>
        <taxon>Bacteria</taxon>
        <taxon>Bacillati</taxon>
        <taxon>Actinomycetota</taxon>
        <taxon>Actinomycetes</taxon>
        <taxon>Kitasatosporales</taxon>
        <taxon>Streptomycetaceae</taxon>
        <taxon>Streptomyces</taxon>
    </lineage>
</organism>
<accession>A0ABV9BH74</accession>
<name>A0ABV9BH74_9ACTN</name>
<keyword evidence="4" id="KW-1185">Reference proteome</keyword>
<proteinExistence type="predicted"/>
<feature type="chain" id="PRO_5046124198" evidence="2">
    <location>
        <begin position="48"/>
        <end position="154"/>
    </location>
</feature>
<gene>
    <name evidence="3" type="ORF">ACFPEN_10595</name>
</gene>
<feature type="compositionally biased region" description="Basic and acidic residues" evidence="1">
    <location>
        <begin position="101"/>
        <end position="154"/>
    </location>
</feature>
<reference evidence="4" key="1">
    <citation type="journal article" date="2019" name="Int. J. Syst. Evol. Microbiol.">
        <title>The Global Catalogue of Microorganisms (GCM) 10K type strain sequencing project: providing services to taxonomists for standard genome sequencing and annotation.</title>
        <authorList>
            <consortium name="The Broad Institute Genomics Platform"/>
            <consortium name="The Broad Institute Genome Sequencing Center for Infectious Disease"/>
            <person name="Wu L."/>
            <person name="Ma J."/>
        </authorList>
    </citation>
    <scope>NUCLEOTIDE SEQUENCE [LARGE SCALE GENOMIC DNA]</scope>
    <source>
        <strain evidence="4">CECT 8064</strain>
    </source>
</reference>
<dbReference type="Proteomes" id="UP001595990">
    <property type="component" value="Unassembled WGS sequence"/>
</dbReference>
<evidence type="ECO:0000256" key="1">
    <source>
        <dbReference type="SAM" id="MobiDB-lite"/>
    </source>
</evidence>
<keyword evidence="2" id="KW-0732">Signal</keyword>
<protein>
    <submittedName>
        <fullName evidence="3">Uncharacterized protein</fullName>
    </submittedName>
</protein>
<comment type="caution">
    <text evidence="3">The sequence shown here is derived from an EMBL/GenBank/DDBJ whole genome shotgun (WGS) entry which is preliminary data.</text>
</comment>
<evidence type="ECO:0000313" key="4">
    <source>
        <dbReference type="Proteomes" id="UP001595990"/>
    </source>
</evidence>
<sequence length="154" mass="15697">MIRIRTKTTPTAHGNYGGNYGKRGKQAFAILGLAAAAAVLGSVPAAADDHASGPAALSARPAHVLRVHDDHASTAPRLLDDHASGTTLIGDDHASGASLAGDDHASVSPRFLDDHASDSPLILDDHASDNPLILDDHASGGNDDHASGPEPSLR</sequence>
<dbReference type="RefSeq" id="WP_397613219.1">
    <property type="nucleotide sequence ID" value="NZ_JBHSFS010000004.1"/>
</dbReference>
<feature type="region of interest" description="Disordered" evidence="1">
    <location>
        <begin position="76"/>
        <end position="154"/>
    </location>
</feature>
<evidence type="ECO:0000313" key="3">
    <source>
        <dbReference type="EMBL" id="MFC4513383.1"/>
    </source>
</evidence>
<feature type="signal peptide" evidence="2">
    <location>
        <begin position="1"/>
        <end position="47"/>
    </location>
</feature>
<dbReference type="EMBL" id="JBHSFS010000004">
    <property type="protein sequence ID" value="MFC4513383.1"/>
    <property type="molecule type" value="Genomic_DNA"/>
</dbReference>
<evidence type="ECO:0000256" key="2">
    <source>
        <dbReference type="SAM" id="SignalP"/>
    </source>
</evidence>